<protein>
    <submittedName>
        <fullName evidence="1">Uncharacterized protein</fullName>
    </submittedName>
</protein>
<evidence type="ECO:0000313" key="2">
    <source>
        <dbReference type="Proteomes" id="UP000587760"/>
    </source>
</evidence>
<reference evidence="1 2" key="1">
    <citation type="submission" date="2020-08" db="EMBL/GenBank/DDBJ databases">
        <title>Genomic Encyclopedia of Type Strains, Phase IV (KMG-IV): sequencing the most valuable type-strain genomes for metagenomic binning, comparative biology and taxonomic classification.</title>
        <authorList>
            <person name="Goeker M."/>
        </authorList>
    </citation>
    <scope>NUCLEOTIDE SEQUENCE [LARGE SCALE GENOMIC DNA]</scope>
    <source>
        <strain evidence="1 2">DSM 2461</strain>
    </source>
</reference>
<dbReference type="EMBL" id="JACHGJ010000003">
    <property type="protein sequence ID" value="MBB6480305.1"/>
    <property type="molecule type" value="Genomic_DNA"/>
</dbReference>
<evidence type="ECO:0000313" key="1">
    <source>
        <dbReference type="EMBL" id="MBB6480305.1"/>
    </source>
</evidence>
<organism evidence="1 2">
    <name type="scientific">Spirochaeta isovalerica</name>
    <dbReference type="NCBI Taxonomy" id="150"/>
    <lineage>
        <taxon>Bacteria</taxon>
        <taxon>Pseudomonadati</taxon>
        <taxon>Spirochaetota</taxon>
        <taxon>Spirochaetia</taxon>
        <taxon>Spirochaetales</taxon>
        <taxon>Spirochaetaceae</taxon>
        <taxon>Spirochaeta</taxon>
    </lineage>
</organism>
<gene>
    <name evidence="1" type="ORF">HNR50_001968</name>
</gene>
<accession>A0A841R8S5</accession>
<proteinExistence type="predicted"/>
<dbReference type="RefSeq" id="WP_184746431.1">
    <property type="nucleotide sequence ID" value="NZ_JACHGJ010000003.1"/>
</dbReference>
<dbReference type="AlphaFoldDB" id="A0A841R8S5"/>
<name>A0A841R8S5_9SPIO</name>
<dbReference type="Proteomes" id="UP000587760">
    <property type="component" value="Unassembled WGS sequence"/>
</dbReference>
<sequence>MDSRVTALKGEWSFGDHIGKIRTIPGIRRNQYSMNPGMPCLYAQLFSRSPV</sequence>
<keyword evidence="2" id="KW-1185">Reference proteome</keyword>
<comment type="caution">
    <text evidence="1">The sequence shown here is derived from an EMBL/GenBank/DDBJ whole genome shotgun (WGS) entry which is preliminary data.</text>
</comment>